<organism evidence="1">
    <name type="scientific">viral metagenome</name>
    <dbReference type="NCBI Taxonomy" id="1070528"/>
    <lineage>
        <taxon>unclassified sequences</taxon>
        <taxon>metagenomes</taxon>
        <taxon>organismal metagenomes</taxon>
    </lineage>
</organism>
<reference evidence="1" key="1">
    <citation type="journal article" date="2020" name="Nature">
        <title>Giant virus diversity and host interactions through global metagenomics.</title>
        <authorList>
            <person name="Schulz F."/>
            <person name="Roux S."/>
            <person name="Paez-Espino D."/>
            <person name="Jungbluth S."/>
            <person name="Walsh D.A."/>
            <person name="Denef V.J."/>
            <person name="McMahon K.D."/>
            <person name="Konstantinidis K.T."/>
            <person name="Eloe-Fadrosh E.A."/>
            <person name="Kyrpides N.C."/>
            <person name="Woyke T."/>
        </authorList>
    </citation>
    <scope>NUCLEOTIDE SEQUENCE</scope>
    <source>
        <strain evidence="1">GVMAG-S-3300013014-113</strain>
    </source>
</reference>
<accession>A0A6C0KU73</accession>
<protein>
    <submittedName>
        <fullName evidence="1">Uncharacterized protein</fullName>
    </submittedName>
</protein>
<sequence length="230" mass="26422">MAATTKKVLTEDLGKMFEMAICLNYETPYDGTYKYSLAEAQSLKNRLSNLKKVFNYNLRHCASRGSKYDFECVDDPSIHLSAKTSKNKTGKVCPQVLGQPSRKKFCEFFALDQCIDLDQIKLFISNNIANLLQVYSAHTFDCPILYYNKHSDVLAFIVLKEEINWLSYTNSINFSHNIKKKLWNESSSISINGVNIGEFQVHNNRDCIKFRWAFENLLAVFGQHFTIVAL</sequence>
<proteinExistence type="predicted"/>
<dbReference type="EMBL" id="MN740957">
    <property type="protein sequence ID" value="QHU19888.1"/>
    <property type="molecule type" value="Genomic_DNA"/>
</dbReference>
<evidence type="ECO:0000313" key="1">
    <source>
        <dbReference type="EMBL" id="QHU19888.1"/>
    </source>
</evidence>
<dbReference type="AlphaFoldDB" id="A0A6C0KU73"/>
<name>A0A6C0KU73_9ZZZZ</name>